<sequence length="585" mass="63714">MYRFLFPLLAVLCLVSPPCSFAQAESHVRFITYEEAAAKLGLTDYRYETGKQDKVVELTEPGVLDKGHTTYVLQNDVSAAKTAFVIKATDVTLDLNGHVVEYGTAGKSRCYGVTNDGYHRNNLVVANGTIRQSSAMDEKDSNLAESSPIHFAQGVDRVVLAGLTLEYHSPQTSGMFLPWSPGEIHHNVIRDKGHVVINRHQSVAAINAARANNLNVHSNFVERVRQSGIFPGLLKTTCKGNIVNIDSVASNSFGIGYYGVKEGWDTWVCEDNIIRGKGVHPVGIGVVHNAAKGIIRNNDVEAMVTAWNDEYNQPIGGACYRTTWGADKILVENNRFVYYGAPDSVRGKDSWGRTIWVAIEKGQSIVFKNNVITGVSEGGGSKVPAIGVTGHNKSSGLVFINNKVASSWANVMLADYYGEAGGYPRFIDNDFIRLKDYKDYYTIRSDANYRISTGVFMDNRYEDGASMDSTRLELSGKGVKDVLFMRPCAIQVRNGENSVPGARVVLKDKTGATVAEGATDEAGRFEARLLDHRITNRPDQAPEGIYMKTIDEAAPYTVTVESDKGAANATIDKGTGLAVTVDLGG</sequence>
<dbReference type="OrthoDB" id="5464721at2"/>
<keyword evidence="1" id="KW-0732">Signal</keyword>
<dbReference type="InterPro" id="IPR011050">
    <property type="entry name" value="Pectin_lyase_fold/virulence"/>
</dbReference>
<accession>A0A1J5MTH0</accession>
<evidence type="ECO:0008006" key="4">
    <source>
        <dbReference type="Google" id="ProtNLM"/>
    </source>
</evidence>
<evidence type="ECO:0000256" key="1">
    <source>
        <dbReference type="SAM" id="SignalP"/>
    </source>
</evidence>
<feature type="signal peptide" evidence="1">
    <location>
        <begin position="1"/>
        <end position="22"/>
    </location>
</feature>
<feature type="chain" id="PRO_5009635355" description="Right handed beta helix domain-containing protein" evidence="1">
    <location>
        <begin position="23"/>
        <end position="585"/>
    </location>
</feature>
<comment type="caution">
    <text evidence="2">The sequence shown here is derived from an EMBL/GenBank/DDBJ whole genome shotgun (WGS) entry which is preliminary data.</text>
</comment>
<keyword evidence="3" id="KW-1185">Reference proteome</keyword>
<dbReference type="SUPFAM" id="SSF51126">
    <property type="entry name" value="Pectin lyase-like"/>
    <property type="match status" value="1"/>
</dbReference>
<protein>
    <recommendedName>
        <fullName evidence="4">Right handed beta helix domain-containing protein</fullName>
    </recommendedName>
</protein>
<evidence type="ECO:0000313" key="2">
    <source>
        <dbReference type="EMBL" id="OIQ49164.1"/>
    </source>
</evidence>
<dbReference type="RefSeq" id="WP_071544712.1">
    <property type="nucleotide sequence ID" value="NZ_LKAQ01000004.1"/>
</dbReference>
<reference evidence="2 3" key="1">
    <citation type="submission" date="2015-09" db="EMBL/GenBank/DDBJ databases">
        <title>Genome of Desulfovibrio dechloracetivorans BerOc1, a mercury methylating strain isolated from highly hydrocarbons and metals contaminated coastal sediments.</title>
        <authorList>
            <person name="Goni Urriza M."/>
            <person name="Gassie C."/>
            <person name="Bouchez O."/>
            <person name="Klopp C."/>
            <person name="Ranchou-Peyruse A."/>
            <person name="Remy G."/>
        </authorList>
    </citation>
    <scope>NUCLEOTIDE SEQUENCE [LARGE SCALE GENOMIC DNA]</scope>
    <source>
        <strain evidence="2 3">BerOc1</strain>
    </source>
</reference>
<gene>
    <name evidence="2" type="ORF">BerOc1_01088</name>
</gene>
<dbReference type="AlphaFoldDB" id="A0A1J5MTH0"/>
<dbReference type="Proteomes" id="UP000181901">
    <property type="component" value="Unassembled WGS sequence"/>
</dbReference>
<name>A0A1J5MTH0_9BACT</name>
<organism evidence="2 3">
    <name type="scientific">Pseudodesulfovibrio hydrargyri</name>
    <dbReference type="NCBI Taxonomy" id="2125990"/>
    <lineage>
        <taxon>Bacteria</taxon>
        <taxon>Pseudomonadati</taxon>
        <taxon>Thermodesulfobacteriota</taxon>
        <taxon>Desulfovibrionia</taxon>
        <taxon>Desulfovibrionales</taxon>
        <taxon>Desulfovibrionaceae</taxon>
    </lineage>
</organism>
<dbReference type="EMBL" id="LKAQ01000004">
    <property type="protein sequence ID" value="OIQ49164.1"/>
    <property type="molecule type" value="Genomic_DNA"/>
</dbReference>
<proteinExistence type="predicted"/>
<evidence type="ECO:0000313" key="3">
    <source>
        <dbReference type="Proteomes" id="UP000181901"/>
    </source>
</evidence>